<dbReference type="AlphaFoldDB" id="A0A7R8X4Y8"/>
<name>A0A7R8X4Y8_9CRUS</name>
<keyword evidence="4" id="KW-1185">Reference proteome</keyword>
<dbReference type="EMBL" id="LR899859">
    <property type="protein sequence ID" value="CAD7242955.1"/>
    <property type="molecule type" value="Genomic_DNA"/>
</dbReference>
<gene>
    <name evidence="3" type="ORF">DSTB1V02_LOCUS2895</name>
</gene>
<accession>A0A7R8X4Y8</accession>
<dbReference type="Proteomes" id="UP000677054">
    <property type="component" value="Unassembled WGS sequence"/>
</dbReference>
<keyword evidence="1" id="KW-1015">Disulfide bond</keyword>
<dbReference type="SUPFAM" id="SSF49854">
    <property type="entry name" value="Spermadhesin, CUB domain"/>
    <property type="match status" value="1"/>
</dbReference>
<dbReference type="Pfam" id="PF00431">
    <property type="entry name" value="CUB"/>
    <property type="match status" value="1"/>
</dbReference>
<proteinExistence type="predicted"/>
<evidence type="ECO:0000256" key="1">
    <source>
        <dbReference type="ARBA" id="ARBA00023157"/>
    </source>
</evidence>
<organism evidence="3">
    <name type="scientific">Darwinula stevensoni</name>
    <dbReference type="NCBI Taxonomy" id="69355"/>
    <lineage>
        <taxon>Eukaryota</taxon>
        <taxon>Metazoa</taxon>
        <taxon>Ecdysozoa</taxon>
        <taxon>Arthropoda</taxon>
        <taxon>Crustacea</taxon>
        <taxon>Oligostraca</taxon>
        <taxon>Ostracoda</taxon>
        <taxon>Podocopa</taxon>
        <taxon>Podocopida</taxon>
        <taxon>Darwinulocopina</taxon>
        <taxon>Darwinuloidea</taxon>
        <taxon>Darwinulidae</taxon>
        <taxon>Darwinula</taxon>
    </lineage>
</organism>
<dbReference type="Gene3D" id="2.60.120.290">
    <property type="entry name" value="Spermadhesin, CUB domain"/>
    <property type="match status" value="1"/>
</dbReference>
<sequence length="210" mass="23580">MNRSRSSSKHYPFFLSSTTTYIQQHTFTNRKLQSGPPTASQSVPDYQDGHLSKLNLTRLVIKWGGMTFGYAVLTPPCQNEYLRLHFSSALRRSGTGLHENLNATSSVALSARSFFYFESPNYPYDYNDNDYIAWSYSCSRPMTLECPDIQIDRSYGYCSDALLISDSGHITLCGSTSLTYVTPPNTMLSIIFSTDSYGTASGFRCNVYCN</sequence>
<evidence type="ECO:0000313" key="3">
    <source>
        <dbReference type="EMBL" id="CAD7242955.1"/>
    </source>
</evidence>
<protein>
    <recommendedName>
        <fullName evidence="2">CUB domain-containing protein</fullName>
    </recommendedName>
</protein>
<feature type="domain" description="CUB" evidence="2">
    <location>
        <begin position="116"/>
        <end position="205"/>
    </location>
</feature>
<evidence type="ECO:0000259" key="2">
    <source>
        <dbReference type="Pfam" id="PF00431"/>
    </source>
</evidence>
<evidence type="ECO:0000313" key="4">
    <source>
        <dbReference type="Proteomes" id="UP000677054"/>
    </source>
</evidence>
<dbReference type="EMBL" id="CAJPEV010000342">
    <property type="protein sequence ID" value="CAG0884227.1"/>
    <property type="molecule type" value="Genomic_DNA"/>
</dbReference>
<dbReference type="InterPro" id="IPR035914">
    <property type="entry name" value="Sperma_CUB_dom_sf"/>
</dbReference>
<reference evidence="3" key="1">
    <citation type="submission" date="2020-11" db="EMBL/GenBank/DDBJ databases">
        <authorList>
            <person name="Tran Van P."/>
        </authorList>
    </citation>
    <scope>NUCLEOTIDE SEQUENCE</scope>
</reference>
<dbReference type="InterPro" id="IPR000859">
    <property type="entry name" value="CUB_dom"/>
</dbReference>